<evidence type="ECO:0000313" key="1">
    <source>
        <dbReference type="EMBL" id="QIG70543.1"/>
    </source>
</evidence>
<keyword evidence="2" id="KW-1185">Reference proteome</keyword>
<organism evidence="1 2">
    <name type="scientific">Rhizobium phage RHph_N38</name>
    <dbReference type="NCBI Taxonomy" id="2509750"/>
    <lineage>
        <taxon>Viruses</taxon>
        <taxon>Duplodnaviria</taxon>
        <taxon>Heunggongvirae</taxon>
        <taxon>Uroviricota</taxon>
        <taxon>Caudoviricetes</taxon>
        <taxon>Schitoviridae</taxon>
        <taxon>Demetervirinae</taxon>
        <taxon>Cyamitesvirus</taxon>
        <taxon>Cyamitesvirus N38</taxon>
    </lineage>
</organism>
<dbReference type="EMBL" id="MN988517">
    <property type="protein sequence ID" value="QIG70543.1"/>
    <property type="molecule type" value="Genomic_DNA"/>
</dbReference>
<reference evidence="1" key="1">
    <citation type="submission" date="2020-01" db="EMBL/GenBank/DDBJ databases">
        <title>Patterns of diversity and host range of bacteriophage communities associated with bean-nodulatin bacteria.</title>
        <authorList>
            <person name="Vann Cauwenberghe J."/>
            <person name="Santamaria R.I."/>
            <person name="Bustos P."/>
            <person name="Juarez S."/>
            <person name="Gonzalez V."/>
        </authorList>
    </citation>
    <scope>NUCLEOTIDE SEQUENCE</scope>
</reference>
<name>A0A7S5R3K2_9CAUD</name>
<evidence type="ECO:0000313" key="2">
    <source>
        <dbReference type="Proteomes" id="UP000617684"/>
    </source>
</evidence>
<sequence>MSEIQSNIEQTEYRISELKIQIAMRDRLLRLQNNSDFIKLINEEFLVKEAARFVQLSQDPALPNDEARRDALNIAQSTGHLKRWFSMLIRMGNVAETDLRDNERELEELRALAGAE</sequence>
<gene>
    <name evidence="1" type="ORF">EVB89_080</name>
</gene>
<proteinExistence type="predicted"/>
<accession>A0A7S5R3K2</accession>
<dbReference type="Proteomes" id="UP000617684">
    <property type="component" value="Segment"/>
</dbReference>
<protein>
    <submittedName>
        <fullName evidence="1">Uncharacterized protein</fullName>
    </submittedName>
</protein>